<sequence length="238" mass="27388">MDFRTWESAEWAAFGGVGALIVYVVIGVIALRQFRESRRLRELEYRPYVIVDFYFKGFSVYLEVRNTGRNPARDVTVSFDKELVSSDDRRAAKFSIFDQPIPMMAPGRTIRIPLGSGPAFFEEGQTAPLSYEVQVTYTDMSGKALRDPPLLLDLAPYRHTVPPRDDAADLVAAVREIRNTHRRWTSNGGLKVISTDHLRAERRRDRTDHWYDVRHAFDQGGVRAVIQAEVQHFRRRFG</sequence>
<accession>A0ABU3PYC1</accession>
<name>A0ABU3PYC1_9ACTN</name>
<keyword evidence="1" id="KW-0812">Transmembrane</keyword>
<protein>
    <submittedName>
        <fullName evidence="2">Uncharacterized protein</fullName>
    </submittedName>
</protein>
<feature type="transmembrane region" description="Helical" evidence="1">
    <location>
        <begin position="12"/>
        <end position="31"/>
    </location>
</feature>
<dbReference type="RefSeq" id="WP_315733783.1">
    <property type="nucleotide sequence ID" value="NZ_JAVYII010000006.1"/>
</dbReference>
<evidence type="ECO:0000256" key="1">
    <source>
        <dbReference type="SAM" id="Phobius"/>
    </source>
</evidence>
<evidence type="ECO:0000313" key="3">
    <source>
        <dbReference type="Proteomes" id="UP001268542"/>
    </source>
</evidence>
<proteinExistence type="predicted"/>
<organism evidence="2 3">
    <name type="scientific">Nocardioides imazamoxiresistens</name>
    <dbReference type="NCBI Taxonomy" id="3231893"/>
    <lineage>
        <taxon>Bacteria</taxon>
        <taxon>Bacillati</taxon>
        <taxon>Actinomycetota</taxon>
        <taxon>Actinomycetes</taxon>
        <taxon>Propionibacteriales</taxon>
        <taxon>Nocardioidaceae</taxon>
        <taxon>Nocardioides</taxon>
    </lineage>
</organism>
<keyword evidence="1" id="KW-0472">Membrane</keyword>
<keyword evidence="3" id="KW-1185">Reference proteome</keyword>
<evidence type="ECO:0000313" key="2">
    <source>
        <dbReference type="EMBL" id="MDT9594238.1"/>
    </source>
</evidence>
<dbReference type="EMBL" id="JAVYII010000006">
    <property type="protein sequence ID" value="MDT9594238.1"/>
    <property type="molecule type" value="Genomic_DNA"/>
</dbReference>
<keyword evidence="1" id="KW-1133">Transmembrane helix</keyword>
<reference evidence="2 3" key="1">
    <citation type="submission" date="2023-08" db="EMBL/GenBank/DDBJ databases">
        <title>Nocardioides seae sp. nov., a bacterium isolated from a soil.</title>
        <authorList>
            <person name="Wang X."/>
        </authorList>
    </citation>
    <scope>NUCLEOTIDE SEQUENCE [LARGE SCALE GENOMIC DNA]</scope>
    <source>
        <strain evidence="2 3">YZH12</strain>
    </source>
</reference>
<dbReference type="Proteomes" id="UP001268542">
    <property type="component" value="Unassembled WGS sequence"/>
</dbReference>
<gene>
    <name evidence="2" type="ORF">RDV89_14235</name>
</gene>
<comment type="caution">
    <text evidence="2">The sequence shown here is derived from an EMBL/GenBank/DDBJ whole genome shotgun (WGS) entry which is preliminary data.</text>
</comment>